<dbReference type="SUPFAM" id="SSF52402">
    <property type="entry name" value="Adenine nucleotide alpha hydrolases-like"/>
    <property type="match status" value="1"/>
</dbReference>
<keyword evidence="4" id="KW-1185">Reference proteome</keyword>
<dbReference type="InterPro" id="IPR014729">
    <property type="entry name" value="Rossmann-like_a/b/a_fold"/>
</dbReference>
<dbReference type="KEGG" id="uam:UABAM_02542"/>
<dbReference type="Proteomes" id="UP000326354">
    <property type="component" value="Chromosome"/>
</dbReference>
<reference evidence="3 4" key="1">
    <citation type="submission" date="2019-08" db="EMBL/GenBank/DDBJ databases">
        <title>Complete genome sequence of Candidatus Uab amorphum.</title>
        <authorList>
            <person name="Shiratori T."/>
            <person name="Suzuki S."/>
            <person name="Kakizawa Y."/>
            <person name="Ishida K."/>
        </authorList>
    </citation>
    <scope>NUCLEOTIDE SEQUENCE [LARGE SCALE GENOMIC DNA]</scope>
    <source>
        <strain evidence="3 4">SRT547</strain>
    </source>
</reference>
<dbReference type="AlphaFoldDB" id="A0A5S9F309"/>
<dbReference type="OrthoDB" id="9799749at2"/>
<proteinExistence type="inferred from homology"/>
<protein>
    <submittedName>
        <fullName evidence="3">Universal stress protein</fullName>
    </submittedName>
</protein>
<dbReference type="PANTHER" id="PTHR46268">
    <property type="entry name" value="STRESS RESPONSE PROTEIN NHAX"/>
    <property type="match status" value="1"/>
</dbReference>
<dbReference type="PRINTS" id="PR01438">
    <property type="entry name" value="UNVRSLSTRESS"/>
</dbReference>
<evidence type="ECO:0000313" key="4">
    <source>
        <dbReference type="Proteomes" id="UP000326354"/>
    </source>
</evidence>
<gene>
    <name evidence="3" type="ORF">UABAM_02542</name>
</gene>
<dbReference type="PANTHER" id="PTHR46268:SF6">
    <property type="entry name" value="UNIVERSAL STRESS PROTEIN UP12"/>
    <property type="match status" value="1"/>
</dbReference>
<comment type="similarity">
    <text evidence="1">Belongs to the universal stress protein A family.</text>
</comment>
<dbReference type="EMBL" id="AP019860">
    <property type="protein sequence ID" value="BBM84186.1"/>
    <property type="molecule type" value="Genomic_DNA"/>
</dbReference>
<dbReference type="Gene3D" id="3.40.50.620">
    <property type="entry name" value="HUPs"/>
    <property type="match status" value="1"/>
</dbReference>
<evidence type="ECO:0000259" key="2">
    <source>
        <dbReference type="Pfam" id="PF00582"/>
    </source>
</evidence>
<dbReference type="InterPro" id="IPR006016">
    <property type="entry name" value="UspA"/>
</dbReference>
<feature type="domain" description="UspA" evidence="2">
    <location>
        <begin position="1"/>
        <end position="146"/>
    </location>
</feature>
<organism evidence="3 4">
    <name type="scientific">Uabimicrobium amorphum</name>
    <dbReference type="NCBI Taxonomy" id="2596890"/>
    <lineage>
        <taxon>Bacteria</taxon>
        <taxon>Pseudomonadati</taxon>
        <taxon>Planctomycetota</taxon>
        <taxon>Candidatus Uabimicrobiia</taxon>
        <taxon>Candidatus Uabimicrobiales</taxon>
        <taxon>Candidatus Uabimicrobiaceae</taxon>
        <taxon>Candidatus Uabimicrobium</taxon>
    </lineage>
</organism>
<dbReference type="RefSeq" id="WP_151968356.1">
    <property type="nucleotide sequence ID" value="NZ_AP019860.1"/>
</dbReference>
<evidence type="ECO:0000313" key="3">
    <source>
        <dbReference type="EMBL" id="BBM84186.1"/>
    </source>
</evidence>
<name>A0A5S9F309_UABAM</name>
<dbReference type="CDD" id="cd00293">
    <property type="entry name" value="USP-like"/>
    <property type="match status" value="1"/>
</dbReference>
<accession>A0A5S9F309</accession>
<sequence>MYKKILVAIDKSDHSKKAIEHAKAIATKFDAEVVLYHSYQVPADLVDHQIMYNLDDNYVQQMQDNLKKHYQDVLDEYKKGFDDANLKATTLLENGKAGANIIKAADSTNADFVIIGSRGLGSVRSVLMGSVSSYVLHHIKKPLLIVE</sequence>
<dbReference type="InterPro" id="IPR006015">
    <property type="entry name" value="Universal_stress_UspA"/>
</dbReference>
<evidence type="ECO:0000256" key="1">
    <source>
        <dbReference type="ARBA" id="ARBA00008791"/>
    </source>
</evidence>
<dbReference type="Pfam" id="PF00582">
    <property type="entry name" value="Usp"/>
    <property type="match status" value="1"/>
</dbReference>